<evidence type="ECO:0000313" key="12">
    <source>
        <dbReference type="EMBL" id="KJY48204.1"/>
    </source>
</evidence>
<accession>A0A0F4KQC4</accession>
<evidence type="ECO:0000256" key="9">
    <source>
        <dbReference type="ARBA" id="ARBA00023201"/>
    </source>
</evidence>
<dbReference type="HOGENOM" id="CLU_005912_6_4_9"/>
<name>A0A0F4KQC4_9LACO</name>
<keyword evidence="5 10" id="KW-1133">Transmembrane helix</keyword>
<comment type="subcellular location">
    <subcellularLocation>
        <location evidence="1">Cell membrane</location>
        <topology evidence="1">Multi-pass membrane protein</topology>
    </subcellularLocation>
</comment>
<evidence type="ECO:0000256" key="3">
    <source>
        <dbReference type="ARBA" id="ARBA00022475"/>
    </source>
</evidence>
<dbReference type="GO" id="GO:0005886">
    <property type="term" value="C:plasma membrane"/>
    <property type="evidence" value="ECO:0007669"/>
    <property type="project" value="UniProtKB-SubCell"/>
</dbReference>
<keyword evidence="2" id="KW-0813">Transport</keyword>
<dbReference type="STRING" id="1218508.JG29_15500"/>
<evidence type="ECO:0000256" key="4">
    <source>
        <dbReference type="ARBA" id="ARBA00022692"/>
    </source>
</evidence>
<feature type="transmembrane region" description="Helical" evidence="10">
    <location>
        <begin position="311"/>
        <end position="329"/>
    </location>
</feature>
<dbReference type="GO" id="GO:0051453">
    <property type="term" value="P:regulation of intracellular pH"/>
    <property type="evidence" value="ECO:0007669"/>
    <property type="project" value="TreeGrafter"/>
</dbReference>
<keyword evidence="8 10" id="KW-0472">Membrane</keyword>
<feature type="transmembrane region" description="Helical" evidence="10">
    <location>
        <begin position="183"/>
        <end position="204"/>
    </location>
</feature>
<dbReference type="GO" id="GO:0015385">
    <property type="term" value="F:sodium:proton antiporter activity"/>
    <property type="evidence" value="ECO:0007669"/>
    <property type="project" value="InterPro"/>
</dbReference>
<feature type="transmembrane region" description="Helical" evidence="10">
    <location>
        <begin position="350"/>
        <end position="372"/>
    </location>
</feature>
<evidence type="ECO:0000256" key="6">
    <source>
        <dbReference type="ARBA" id="ARBA00023053"/>
    </source>
</evidence>
<proteinExistence type="predicted"/>
<feature type="transmembrane region" description="Helical" evidence="10">
    <location>
        <begin position="384"/>
        <end position="403"/>
    </location>
</feature>
<dbReference type="Proteomes" id="UP000033695">
    <property type="component" value="Unassembled WGS sequence"/>
</dbReference>
<evidence type="ECO:0000259" key="11">
    <source>
        <dbReference type="Pfam" id="PF00999"/>
    </source>
</evidence>
<dbReference type="EMBL" id="JXBZ01000010">
    <property type="protein sequence ID" value="KJY48204.1"/>
    <property type="molecule type" value="Genomic_DNA"/>
</dbReference>
<evidence type="ECO:0000256" key="10">
    <source>
        <dbReference type="SAM" id="Phobius"/>
    </source>
</evidence>
<evidence type="ECO:0000256" key="8">
    <source>
        <dbReference type="ARBA" id="ARBA00023136"/>
    </source>
</evidence>
<evidence type="ECO:0000256" key="7">
    <source>
        <dbReference type="ARBA" id="ARBA00023065"/>
    </source>
</evidence>
<feature type="transmembrane region" description="Helical" evidence="10">
    <location>
        <begin position="267"/>
        <end position="291"/>
    </location>
</feature>
<evidence type="ECO:0000256" key="5">
    <source>
        <dbReference type="ARBA" id="ARBA00022989"/>
    </source>
</evidence>
<protein>
    <submittedName>
        <fullName evidence="12">Putative Na+/H+ antiporter</fullName>
    </submittedName>
</protein>
<keyword evidence="13" id="KW-1185">Reference proteome</keyword>
<dbReference type="PATRIC" id="fig|1218508.4.peg.1543"/>
<comment type="caution">
    <text evidence="12">The sequence shown here is derived from an EMBL/GenBank/DDBJ whole genome shotgun (WGS) entry which is preliminary data.</text>
</comment>
<keyword evidence="3" id="KW-1003">Cell membrane</keyword>
<dbReference type="InterPro" id="IPR018422">
    <property type="entry name" value="Cation/H_exchanger_CPA1"/>
</dbReference>
<dbReference type="GO" id="GO:0098719">
    <property type="term" value="P:sodium ion import across plasma membrane"/>
    <property type="evidence" value="ECO:0007669"/>
    <property type="project" value="TreeGrafter"/>
</dbReference>
<gene>
    <name evidence="12" type="ORF">JG29_15500</name>
</gene>
<feature type="domain" description="Cation/H+ exchanger transmembrane" evidence="11">
    <location>
        <begin position="14"/>
        <end position="407"/>
    </location>
</feature>
<dbReference type="Pfam" id="PF00999">
    <property type="entry name" value="Na_H_Exchanger"/>
    <property type="match status" value="1"/>
</dbReference>
<evidence type="ECO:0000313" key="13">
    <source>
        <dbReference type="Proteomes" id="UP000033695"/>
    </source>
</evidence>
<evidence type="ECO:0000256" key="2">
    <source>
        <dbReference type="ARBA" id="ARBA00022448"/>
    </source>
</evidence>
<keyword evidence="4 10" id="KW-0812">Transmembrane</keyword>
<keyword evidence="9" id="KW-0739">Sodium transport</keyword>
<dbReference type="Gene3D" id="6.10.140.1330">
    <property type="match status" value="1"/>
</dbReference>
<reference evidence="12 13" key="1">
    <citation type="submission" date="2014-12" db="EMBL/GenBank/DDBJ databases">
        <title>Comparative genomics of the lactic acid bacteria isolated from the honey bee gut.</title>
        <authorList>
            <person name="Ellegaard K.M."/>
            <person name="Tamarit D."/>
            <person name="Javelind E."/>
            <person name="Olofsson T."/>
            <person name="Andersson S.G."/>
            <person name="Vasquez A."/>
        </authorList>
    </citation>
    <scope>NUCLEOTIDE SEQUENCE [LARGE SCALE GENOMIC DNA]</scope>
    <source>
        <strain evidence="12 13">Hon2</strain>
    </source>
</reference>
<keyword evidence="6" id="KW-0915">Sodium</keyword>
<dbReference type="GO" id="GO:0015386">
    <property type="term" value="F:potassium:proton antiporter activity"/>
    <property type="evidence" value="ECO:0007669"/>
    <property type="project" value="TreeGrafter"/>
</dbReference>
<sequence>MELFFSVLLLVMATVVANIIYSLFPRVPLAFYQIGAGFILSWLPQFNHFQLEPEIFFLIILAPLMFNEGQNTSYLSLRRHFKAIISLAIVLAILTIFIAGGLTSWLWPALPTALAMSLAAIVTPTDAVAVSSITANVQVPQNVMETLENESLFNDASGIVALNLAVAAFSTGDFSVTASVGRFIVVFLGGVLVGIILGGLLVLLQLFFQRHLFSVASVTLPVNLLAPFLVYLVAEELHLSGILAVVAAGIIHGIYQKQLRLTSTGNQVILSTGWTIVSQLLNGFVFVLLGVTLPRNMADLADFSNSHFSKLLVLAIGLYVVMTVLRLIWAQCNLVHVPAKTSQQHWRNSWVLALSGVHGTITLAMAFSLPLVVKTQLLPFRTDLIFIAEAVIVISLIVPTLILPRILPRKKNNFTTQQFNRTLSSMVDYAIQQLKAHYDQDYLTLSRVISLLNTQRGHREHASVKKISHLFQRTQSLEIAIINDYAHNGQVKWASAQRYELRQLFYLRRIMLRPGMRLKLGWDILWRLIKNNRQLLVKAYQLKKNKLPEPENYHQDAKKMENWGYHAVLKYLRRMRRSDNKAEIRILRHYYELRHQRFNRPAEETTDESELLIAAFQYEYSYLQQISQKQELPLDLIQALNEKISTDQFVYMTSD</sequence>
<dbReference type="AlphaFoldDB" id="A0A0F4KQC4"/>
<evidence type="ECO:0000256" key="1">
    <source>
        <dbReference type="ARBA" id="ARBA00004651"/>
    </source>
</evidence>
<dbReference type="PANTHER" id="PTHR10110:SF86">
    <property type="entry name" value="SODIUM_HYDROGEN EXCHANGER 7"/>
    <property type="match status" value="1"/>
</dbReference>
<feature type="transmembrane region" description="Helical" evidence="10">
    <location>
        <begin position="237"/>
        <end position="255"/>
    </location>
</feature>
<dbReference type="InterPro" id="IPR006153">
    <property type="entry name" value="Cation/H_exchanger_TM"/>
</dbReference>
<dbReference type="PANTHER" id="PTHR10110">
    <property type="entry name" value="SODIUM/HYDROGEN EXCHANGER"/>
    <property type="match status" value="1"/>
</dbReference>
<feature type="transmembrane region" description="Helical" evidence="10">
    <location>
        <begin position="211"/>
        <end position="231"/>
    </location>
</feature>
<feature type="transmembrane region" description="Helical" evidence="10">
    <location>
        <begin position="83"/>
        <end position="107"/>
    </location>
</feature>
<dbReference type="OrthoDB" id="9809206at2"/>
<organism evidence="12 13">
    <name type="scientific">Bombilactobacillus mellis</name>
    <dbReference type="NCBI Taxonomy" id="1218508"/>
    <lineage>
        <taxon>Bacteria</taxon>
        <taxon>Bacillati</taxon>
        <taxon>Bacillota</taxon>
        <taxon>Bacilli</taxon>
        <taxon>Lactobacillales</taxon>
        <taxon>Lactobacillaceae</taxon>
        <taxon>Bombilactobacillus</taxon>
    </lineage>
</organism>
<keyword evidence="7" id="KW-0406">Ion transport</keyword>